<dbReference type="Proteomes" id="UP000094056">
    <property type="component" value="Unassembled WGS sequence"/>
</dbReference>
<dbReference type="Gene3D" id="3.30.565.10">
    <property type="entry name" value="Histidine kinase-like ATPase, C-terminal domain"/>
    <property type="match status" value="1"/>
</dbReference>
<evidence type="ECO:0000313" key="19">
    <source>
        <dbReference type="Proteomes" id="UP000094056"/>
    </source>
</evidence>
<dbReference type="SMART" id="SM00387">
    <property type="entry name" value="HATPase_c"/>
    <property type="match status" value="1"/>
</dbReference>
<evidence type="ECO:0000259" key="17">
    <source>
        <dbReference type="PROSITE" id="PS50885"/>
    </source>
</evidence>
<evidence type="ECO:0000256" key="9">
    <source>
        <dbReference type="ARBA" id="ARBA00022777"/>
    </source>
</evidence>
<accession>A0A1E3X597</accession>
<dbReference type="PROSITE" id="PS50885">
    <property type="entry name" value="HAMP"/>
    <property type="match status" value="1"/>
</dbReference>
<sequence>MSKIRDKILVIFLSIVLIPLIIVCTFFALHTSKSLKSDKIIDFQRTTKSESEKAIEFLFSIEKDIRSLSSHLFLLNLIDAIARKDTGQINRWEFDVEILFKTFSECRGVYDQIRYIDESGHEVVRVNLERGYAHIAPHEELQDKSHRYYFKEAVKLNEGDIYVSQLDLNREHGEIEVPHKPMLRYAIPVFDREDKNRGIFVLNVLADFLLRGILTHKHLKGVDSFLLDKEGFYLLHPEISKQWGGPSDLNTGENLKNDFPQGIVSVILSGQSGDRFANKQFLNFIPIHFDPSDNERYWIFIETLPKSIVYSPIHTFYIMFGVLVFMLIAGVVTSALVFSNKLTRPIHKLVASANKIAKGNLTEKVTVESKDEIGYLANSFDTMRVELGKLLKDIKDARRDWETTFDSVGDIIAIYDKDCTLIRSNKALLNRLSVKSEEIIGKKCYEVFHHDKYEELSKCPVIETAKSMKTVTREEETPCMNGIFRISVFPCFNDSGEFLGVVQVMMDITERKREEGKLSMVNKELEAFCYSVSHDLRAPLLNIDGFSKALVEKFADRLDSQGKDYLKRIGAASRRMSRLIDDLRNLSRITHSAMHGETVNMSAMVQRIAAELHEGQPERQVEFVIAEGITANGDASLLSVVLENLLGNAWKFTRRHPRARIEFGVAKDEGSRVYFVSDNGIGFDMAYAGKLFKAFQRLHDKTEFNGTGIGLATVQRIIHRHGGRIWAEGALEHGATFYFTLT</sequence>
<comment type="catalytic activity">
    <reaction evidence="1">
        <text>ATP + protein L-histidine = ADP + protein N-phospho-L-histidine.</text>
        <dbReference type="EC" id="2.7.13.3"/>
    </reaction>
</comment>
<protein>
    <recommendedName>
        <fullName evidence="3">histidine kinase</fullName>
        <ecNumber evidence="3">2.7.13.3</ecNumber>
    </recommendedName>
</protein>
<dbReference type="PROSITE" id="PS50109">
    <property type="entry name" value="HIS_KIN"/>
    <property type="match status" value="1"/>
</dbReference>
<dbReference type="GO" id="GO:0000155">
    <property type="term" value="F:phosphorelay sensor kinase activity"/>
    <property type="evidence" value="ECO:0007669"/>
    <property type="project" value="InterPro"/>
</dbReference>
<dbReference type="Gene3D" id="1.10.287.130">
    <property type="match status" value="1"/>
</dbReference>
<keyword evidence="6" id="KW-0808">Transferase</keyword>
<dbReference type="Gene3D" id="3.30.450.20">
    <property type="entry name" value="PAS domain"/>
    <property type="match status" value="3"/>
</dbReference>
<dbReference type="InterPro" id="IPR004358">
    <property type="entry name" value="Sig_transdc_His_kin-like_C"/>
</dbReference>
<evidence type="ECO:0000256" key="8">
    <source>
        <dbReference type="ARBA" id="ARBA00022741"/>
    </source>
</evidence>
<dbReference type="SUPFAM" id="SSF55785">
    <property type="entry name" value="PYP-like sensor domain (PAS domain)"/>
    <property type="match status" value="1"/>
</dbReference>
<feature type="domain" description="PAS" evidence="16">
    <location>
        <begin position="397"/>
        <end position="458"/>
    </location>
</feature>
<name>A0A1E3X597_9BACT</name>
<dbReference type="PRINTS" id="PR00344">
    <property type="entry name" value="BCTRLSENSOR"/>
</dbReference>
<comment type="subcellular location">
    <subcellularLocation>
        <location evidence="2">Cell membrane</location>
        <topology evidence="2">Multi-pass membrane protein</topology>
    </subcellularLocation>
</comment>
<evidence type="ECO:0000256" key="4">
    <source>
        <dbReference type="ARBA" id="ARBA00022475"/>
    </source>
</evidence>
<dbReference type="InterPro" id="IPR050351">
    <property type="entry name" value="BphY/WalK/GraS-like"/>
</dbReference>
<dbReference type="InterPro" id="IPR036890">
    <property type="entry name" value="HATPase_C_sf"/>
</dbReference>
<dbReference type="SMART" id="SM00388">
    <property type="entry name" value="HisKA"/>
    <property type="match status" value="1"/>
</dbReference>
<evidence type="ECO:0000256" key="10">
    <source>
        <dbReference type="ARBA" id="ARBA00022840"/>
    </source>
</evidence>
<dbReference type="SUPFAM" id="SSF103190">
    <property type="entry name" value="Sensory domain-like"/>
    <property type="match status" value="2"/>
</dbReference>
<dbReference type="CDD" id="cd00130">
    <property type="entry name" value="PAS"/>
    <property type="match status" value="1"/>
</dbReference>
<dbReference type="PROSITE" id="PS50112">
    <property type="entry name" value="PAS"/>
    <property type="match status" value="1"/>
</dbReference>
<evidence type="ECO:0000256" key="7">
    <source>
        <dbReference type="ARBA" id="ARBA00022692"/>
    </source>
</evidence>
<evidence type="ECO:0000256" key="1">
    <source>
        <dbReference type="ARBA" id="ARBA00000085"/>
    </source>
</evidence>
<feature type="domain" description="HAMP" evidence="17">
    <location>
        <begin position="340"/>
        <end position="392"/>
    </location>
</feature>
<keyword evidence="7 14" id="KW-0812">Transmembrane</keyword>
<dbReference type="GO" id="GO:0000156">
    <property type="term" value="F:phosphorelay response regulator activity"/>
    <property type="evidence" value="ECO:0007669"/>
    <property type="project" value="TreeGrafter"/>
</dbReference>
<dbReference type="Pfam" id="PF21623">
    <property type="entry name" value="HK_sensor_dom_bact"/>
    <property type="match status" value="1"/>
</dbReference>
<evidence type="ECO:0000313" key="18">
    <source>
        <dbReference type="EMBL" id="ODS30719.1"/>
    </source>
</evidence>
<evidence type="ECO:0000256" key="13">
    <source>
        <dbReference type="ARBA" id="ARBA00023136"/>
    </source>
</evidence>
<keyword evidence="13 14" id="KW-0472">Membrane</keyword>
<dbReference type="InterPro" id="IPR036097">
    <property type="entry name" value="HisK_dim/P_sf"/>
</dbReference>
<dbReference type="InterPro" id="IPR003661">
    <property type="entry name" value="HisK_dim/P_dom"/>
</dbReference>
<dbReference type="SUPFAM" id="SSF158472">
    <property type="entry name" value="HAMP domain-like"/>
    <property type="match status" value="1"/>
</dbReference>
<dbReference type="Pfam" id="PF13426">
    <property type="entry name" value="PAS_9"/>
    <property type="match status" value="1"/>
</dbReference>
<keyword evidence="9 18" id="KW-0418">Kinase</keyword>
<dbReference type="InterPro" id="IPR005467">
    <property type="entry name" value="His_kinase_dom"/>
</dbReference>
<feature type="transmembrane region" description="Helical" evidence="14">
    <location>
        <begin position="316"/>
        <end position="338"/>
    </location>
</feature>
<dbReference type="InterPro" id="IPR035965">
    <property type="entry name" value="PAS-like_dom_sf"/>
</dbReference>
<dbReference type="InterPro" id="IPR003660">
    <property type="entry name" value="HAMP_dom"/>
</dbReference>
<evidence type="ECO:0000256" key="3">
    <source>
        <dbReference type="ARBA" id="ARBA00012438"/>
    </source>
</evidence>
<keyword evidence="4" id="KW-1003">Cell membrane</keyword>
<keyword evidence="8" id="KW-0547">Nucleotide-binding</keyword>
<dbReference type="GO" id="GO:0005886">
    <property type="term" value="C:plasma membrane"/>
    <property type="evidence" value="ECO:0007669"/>
    <property type="project" value="UniProtKB-SubCell"/>
</dbReference>
<comment type="caution">
    <text evidence="18">The sequence shown here is derived from an EMBL/GenBank/DDBJ whole genome shotgun (WGS) entry which is preliminary data.</text>
</comment>
<dbReference type="SUPFAM" id="SSF55874">
    <property type="entry name" value="ATPase domain of HSP90 chaperone/DNA topoisomerase II/histidine kinase"/>
    <property type="match status" value="1"/>
</dbReference>
<feature type="transmembrane region" description="Helical" evidence="14">
    <location>
        <begin position="9"/>
        <end position="29"/>
    </location>
</feature>
<dbReference type="Gene3D" id="6.10.340.10">
    <property type="match status" value="1"/>
</dbReference>
<dbReference type="SUPFAM" id="SSF47384">
    <property type="entry name" value="Homodimeric domain of signal transducing histidine kinase"/>
    <property type="match status" value="1"/>
</dbReference>
<dbReference type="Pfam" id="PF00512">
    <property type="entry name" value="HisKA"/>
    <property type="match status" value="1"/>
</dbReference>
<evidence type="ECO:0000256" key="5">
    <source>
        <dbReference type="ARBA" id="ARBA00022553"/>
    </source>
</evidence>
<reference evidence="18 19" key="1">
    <citation type="submission" date="2016-07" db="EMBL/GenBank/DDBJ databases">
        <title>Draft genome of Scalindua rubra, obtained from a brine-seawater interface in the Red Sea, sheds light on salt adaptation in anammox bacteria.</title>
        <authorList>
            <person name="Speth D.R."/>
            <person name="Lagkouvardos I."/>
            <person name="Wang Y."/>
            <person name="Qian P.-Y."/>
            <person name="Dutilh B.E."/>
            <person name="Jetten M.S."/>
        </authorList>
    </citation>
    <scope>NUCLEOTIDE SEQUENCE [LARGE SCALE GENOMIC DNA]</scope>
    <source>
        <strain evidence="18">BSI-1</strain>
    </source>
</reference>
<gene>
    <name evidence="18" type="ORF">SCARUB_04165</name>
</gene>
<dbReference type="InterPro" id="IPR029151">
    <property type="entry name" value="Sensor-like_sf"/>
</dbReference>
<dbReference type="FunFam" id="3.30.565.10:FF:000006">
    <property type="entry name" value="Sensor histidine kinase WalK"/>
    <property type="match status" value="1"/>
</dbReference>
<dbReference type="PANTHER" id="PTHR42878">
    <property type="entry name" value="TWO-COMPONENT HISTIDINE KINASE"/>
    <property type="match status" value="1"/>
</dbReference>
<evidence type="ECO:0000259" key="16">
    <source>
        <dbReference type="PROSITE" id="PS50112"/>
    </source>
</evidence>
<proteinExistence type="predicted"/>
<dbReference type="InterPro" id="IPR000014">
    <property type="entry name" value="PAS"/>
</dbReference>
<keyword evidence="5" id="KW-0597">Phosphoprotein</keyword>
<dbReference type="AlphaFoldDB" id="A0A1E3X597"/>
<dbReference type="SMART" id="SM00304">
    <property type="entry name" value="HAMP"/>
    <property type="match status" value="1"/>
</dbReference>
<evidence type="ECO:0000256" key="14">
    <source>
        <dbReference type="SAM" id="Phobius"/>
    </source>
</evidence>
<keyword evidence="12" id="KW-0902">Two-component regulatory system</keyword>
<dbReference type="InterPro" id="IPR048760">
    <property type="entry name" value="VP0354-like_sensor_dom"/>
</dbReference>
<evidence type="ECO:0000256" key="12">
    <source>
        <dbReference type="ARBA" id="ARBA00023012"/>
    </source>
</evidence>
<evidence type="ECO:0000256" key="11">
    <source>
        <dbReference type="ARBA" id="ARBA00022989"/>
    </source>
</evidence>
<dbReference type="Pfam" id="PF02518">
    <property type="entry name" value="HATPase_c"/>
    <property type="match status" value="1"/>
</dbReference>
<dbReference type="CDD" id="cd00082">
    <property type="entry name" value="HisKA"/>
    <property type="match status" value="1"/>
</dbReference>
<evidence type="ECO:0000259" key="15">
    <source>
        <dbReference type="PROSITE" id="PS50109"/>
    </source>
</evidence>
<dbReference type="Pfam" id="PF00672">
    <property type="entry name" value="HAMP"/>
    <property type="match status" value="1"/>
</dbReference>
<feature type="domain" description="Histidine kinase" evidence="15">
    <location>
        <begin position="531"/>
        <end position="742"/>
    </location>
</feature>
<dbReference type="EMBL" id="MAYW01000184">
    <property type="protein sequence ID" value="ODS30719.1"/>
    <property type="molecule type" value="Genomic_DNA"/>
</dbReference>
<dbReference type="EC" id="2.7.13.3" evidence="3"/>
<evidence type="ECO:0000256" key="6">
    <source>
        <dbReference type="ARBA" id="ARBA00022679"/>
    </source>
</evidence>
<dbReference type="CDD" id="cd06225">
    <property type="entry name" value="HAMP"/>
    <property type="match status" value="1"/>
</dbReference>
<dbReference type="InterPro" id="IPR003594">
    <property type="entry name" value="HATPase_dom"/>
</dbReference>
<keyword evidence="11 14" id="KW-1133">Transmembrane helix</keyword>
<dbReference type="GO" id="GO:0007234">
    <property type="term" value="P:osmosensory signaling via phosphorelay pathway"/>
    <property type="evidence" value="ECO:0007669"/>
    <property type="project" value="TreeGrafter"/>
</dbReference>
<dbReference type="PANTHER" id="PTHR42878:SF15">
    <property type="entry name" value="BACTERIOPHYTOCHROME"/>
    <property type="match status" value="1"/>
</dbReference>
<keyword evidence="10" id="KW-0067">ATP-binding</keyword>
<organism evidence="18 19">
    <name type="scientific">Candidatus Scalindua rubra</name>
    <dbReference type="NCBI Taxonomy" id="1872076"/>
    <lineage>
        <taxon>Bacteria</taxon>
        <taxon>Pseudomonadati</taxon>
        <taxon>Planctomycetota</taxon>
        <taxon>Candidatus Brocadiia</taxon>
        <taxon>Candidatus Brocadiales</taxon>
        <taxon>Candidatus Scalinduaceae</taxon>
        <taxon>Candidatus Scalindua</taxon>
    </lineage>
</organism>
<dbReference type="NCBIfam" id="TIGR00229">
    <property type="entry name" value="sensory_box"/>
    <property type="match status" value="1"/>
</dbReference>
<dbReference type="GO" id="GO:0030295">
    <property type="term" value="F:protein kinase activator activity"/>
    <property type="evidence" value="ECO:0007669"/>
    <property type="project" value="TreeGrafter"/>
</dbReference>
<evidence type="ECO:0000256" key="2">
    <source>
        <dbReference type="ARBA" id="ARBA00004651"/>
    </source>
</evidence>
<dbReference type="GO" id="GO:0005524">
    <property type="term" value="F:ATP binding"/>
    <property type="evidence" value="ECO:0007669"/>
    <property type="project" value="UniProtKB-KW"/>
</dbReference>